<gene>
    <name evidence="1" type="ORF">HMPREF0653_00763</name>
</gene>
<dbReference type="EMBL" id="AWUY01000064">
    <property type="protein sequence ID" value="ERJ78850.1"/>
    <property type="molecule type" value="Genomic_DNA"/>
</dbReference>
<protein>
    <submittedName>
        <fullName evidence="1">Uncharacterized protein</fullName>
    </submittedName>
</protein>
<reference evidence="1 2" key="1">
    <citation type="submission" date="2013-06" db="EMBL/GenBank/DDBJ databases">
        <authorList>
            <person name="Weinstock G."/>
            <person name="Sodergren E."/>
            <person name="Lobos E.A."/>
            <person name="Fulton L."/>
            <person name="Fulton R."/>
            <person name="Courtney L."/>
            <person name="Fronick C."/>
            <person name="O'Laughlin M."/>
            <person name="Godfrey J."/>
            <person name="Wilson R.M."/>
            <person name="Miner T."/>
            <person name="Farmer C."/>
            <person name="Delehaunty K."/>
            <person name="Cordes M."/>
            <person name="Minx P."/>
            <person name="Tomlinson C."/>
            <person name="Chen J."/>
            <person name="Wollam A."/>
            <person name="Pepin K.H."/>
            <person name="Bhonagiri V."/>
            <person name="Zhang X."/>
            <person name="Warren W."/>
            <person name="Mitreva M."/>
            <person name="Mardis E.R."/>
            <person name="Wilson R.K."/>
        </authorList>
    </citation>
    <scope>NUCLEOTIDE SEQUENCE [LARGE SCALE GENOMIC DNA]</scope>
    <source>
        <strain evidence="1 2">ATCC 29426</strain>
    </source>
</reference>
<evidence type="ECO:0000313" key="1">
    <source>
        <dbReference type="EMBL" id="ERJ78850.1"/>
    </source>
</evidence>
<name>A0ABN0NTT2_9BACT</name>
<dbReference type="Proteomes" id="UP000016660">
    <property type="component" value="Unassembled WGS sequence"/>
</dbReference>
<accession>A0ABN0NTT2</accession>
<feature type="non-terminal residue" evidence="1">
    <location>
        <position position="42"/>
    </location>
</feature>
<organism evidence="1 2">
    <name type="scientific">Prevotella disiens JCM 6334 = ATCC 29426</name>
    <dbReference type="NCBI Taxonomy" id="1235811"/>
    <lineage>
        <taxon>Bacteria</taxon>
        <taxon>Pseudomonadati</taxon>
        <taxon>Bacteroidota</taxon>
        <taxon>Bacteroidia</taxon>
        <taxon>Bacteroidales</taxon>
        <taxon>Prevotellaceae</taxon>
        <taxon>Prevotella</taxon>
    </lineage>
</organism>
<keyword evidence="2" id="KW-1185">Reference proteome</keyword>
<proteinExistence type="predicted"/>
<comment type="caution">
    <text evidence="1">The sequence shown here is derived from an EMBL/GenBank/DDBJ whole genome shotgun (WGS) entry which is preliminary data.</text>
</comment>
<evidence type="ECO:0000313" key="2">
    <source>
        <dbReference type="Proteomes" id="UP000016660"/>
    </source>
</evidence>
<sequence>MYSLLIEGCANRFDGIHETKNIKKRLIIFFIALFPQRFCLQE</sequence>